<organism evidence="1 2">
    <name type="scientific">Clostridium paridis</name>
    <dbReference type="NCBI Taxonomy" id="2803863"/>
    <lineage>
        <taxon>Bacteria</taxon>
        <taxon>Bacillati</taxon>
        <taxon>Bacillota</taxon>
        <taxon>Clostridia</taxon>
        <taxon>Eubacteriales</taxon>
        <taxon>Clostridiaceae</taxon>
        <taxon>Clostridium</taxon>
    </lineage>
</organism>
<protein>
    <submittedName>
        <fullName evidence="1">DUF2971 domain-containing protein</fullName>
    </submittedName>
</protein>
<gene>
    <name evidence="1" type="ORF">JK634_10600</name>
</gene>
<dbReference type="AlphaFoldDB" id="A0A937FHS4"/>
<keyword evidence="2" id="KW-1185">Reference proteome</keyword>
<name>A0A937FHS4_9CLOT</name>
<reference evidence="1" key="1">
    <citation type="submission" date="2021-01" db="EMBL/GenBank/DDBJ databases">
        <title>Genome public.</title>
        <authorList>
            <person name="Liu C."/>
            <person name="Sun Q."/>
        </authorList>
    </citation>
    <scope>NUCLEOTIDE SEQUENCE</scope>
    <source>
        <strain evidence="1">YIM B02565</strain>
    </source>
</reference>
<sequence>MELLSAQETNEIEVIMKKHNVLEMSVNFRRKWEDASGKKISEISSIYHYTSIEGLKGILDNSSLRFTNGKYLNDSTEFLHGINKIKECAENIKKKQNNIENKNEIDKLFDEKIKLLIEKVIIKSKNTFILSTSLNNDSLMLWSNYSNYSGYSIGINFEKLRKFIFGGYWGVSEESERIKYSCSNGEIKDYYTLDEETYNQNMMNGKYPLVDFCGVIYNEDIQNELILYDLRVLYEDICMKYYNKLDFKSNSGIYKDEKLSFIIDEIVEGIAASFSLIIVYFKNKGFYPEEEFRITITVFDEFNLKEILNFRTSNGIFMPYIESVFMSYEGSKIFPIDSITIGPINSDIIAKDGLLEYINHIGFDIGDRIYRSNITLRY</sequence>
<dbReference type="RefSeq" id="WP_202767624.1">
    <property type="nucleotide sequence ID" value="NZ_JAESWA010000022.1"/>
</dbReference>
<evidence type="ECO:0000313" key="1">
    <source>
        <dbReference type="EMBL" id="MBL4932257.1"/>
    </source>
</evidence>
<dbReference type="Pfam" id="PF11185">
    <property type="entry name" value="DUF2971"/>
    <property type="match status" value="1"/>
</dbReference>
<dbReference type="InterPro" id="IPR021352">
    <property type="entry name" value="DUF2971"/>
</dbReference>
<proteinExistence type="predicted"/>
<dbReference type="EMBL" id="JAESWA010000022">
    <property type="protein sequence ID" value="MBL4932257.1"/>
    <property type="molecule type" value="Genomic_DNA"/>
</dbReference>
<comment type="caution">
    <text evidence="1">The sequence shown here is derived from an EMBL/GenBank/DDBJ whole genome shotgun (WGS) entry which is preliminary data.</text>
</comment>
<evidence type="ECO:0000313" key="2">
    <source>
        <dbReference type="Proteomes" id="UP000623681"/>
    </source>
</evidence>
<dbReference type="Proteomes" id="UP000623681">
    <property type="component" value="Unassembled WGS sequence"/>
</dbReference>
<accession>A0A937FHS4</accession>